<feature type="compositionally biased region" description="Basic and acidic residues" evidence="1">
    <location>
        <begin position="302"/>
        <end position="315"/>
    </location>
</feature>
<dbReference type="GO" id="GO:0046052">
    <property type="term" value="P:UTP catabolic process"/>
    <property type="evidence" value="ECO:0007669"/>
    <property type="project" value="TreeGrafter"/>
</dbReference>
<dbReference type="SUPFAM" id="SSF101386">
    <property type="entry name" value="all-alpha NTP pyrophosphatases"/>
    <property type="match status" value="1"/>
</dbReference>
<dbReference type="InterPro" id="IPR004518">
    <property type="entry name" value="MazG-like_dom"/>
</dbReference>
<dbReference type="InterPro" id="IPR048015">
    <property type="entry name" value="NTP-PPase_MazG-like_N"/>
</dbReference>
<name>A0A1I1YG23_9ACTN</name>
<dbReference type="FunFam" id="1.10.287.1080:FF:000001">
    <property type="entry name" value="Nucleoside triphosphate pyrophosphohydrolase"/>
    <property type="match status" value="1"/>
</dbReference>
<reference evidence="4" key="1">
    <citation type="submission" date="2016-10" db="EMBL/GenBank/DDBJ databases">
        <authorList>
            <person name="Varghese N."/>
            <person name="Submissions S."/>
        </authorList>
    </citation>
    <scope>NUCLEOTIDE SEQUENCE [LARGE SCALE GENOMIC DNA]</scope>
    <source>
        <strain evidence="4">DSM 46838</strain>
    </source>
</reference>
<dbReference type="AlphaFoldDB" id="A0A1I1YG23"/>
<dbReference type="GO" id="GO:0046047">
    <property type="term" value="P:TTP catabolic process"/>
    <property type="evidence" value="ECO:0007669"/>
    <property type="project" value="TreeGrafter"/>
</dbReference>
<keyword evidence="4" id="KW-1185">Reference proteome</keyword>
<organism evidence="3 4">
    <name type="scientific">Blastococcus tunisiensis</name>
    <dbReference type="NCBI Taxonomy" id="1798228"/>
    <lineage>
        <taxon>Bacteria</taxon>
        <taxon>Bacillati</taxon>
        <taxon>Actinomycetota</taxon>
        <taxon>Actinomycetes</taxon>
        <taxon>Geodermatophilales</taxon>
        <taxon>Geodermatophilaceae</taxon>
        <taxon>Blastococcus</taxon>
    </lineage>
</organism>
<dbReference type="NCBIfam" id="TIGR00444">
    <property type="entry name" value="mazG"/>
    <property type="match status" value="1"/>
</dbReference>
<dbReference type="Pfam" id="PF03819">
    <property type="entry name" value="MazG"/>
    <property type="match status" value="1"/>
</dbReference>
<dbReference type="GO" id="GO:0046061">
    <property type="term" value="P:dATP catabolic process"/>
    <property type="evidence" value="ECO:0007669"/>
    <property type="project" value="TreeGrafter"/>
</dbReference>
<evidence type="ECO:0000313" key="3">
    <source>
        <dbReference type="EMBL" id="SFE18555.1"/>
    </source>
</evidence>
<feature type="region of interest" description="Disordered" evidence="1">
    <location>
        <begin position="295"/>
        <end position="315"/>
    </location>
</feature>
<dbReference type="Gene3D" id="1.10.287.1080">
    <property type="entry name" value="MazG-like"/>
    <property type="match status" value="1"/>
</dbReference>
<dbReference type="PANTHER" id="PTHR30522:SF0">
    <property type="entry name" value="NUCLEOSIDE TRIPHOSPHATE PYROPHOSPHOHYDROLASE"/>
    <property type="match status" value="1"/>
</dbReference>
<keyword evidence="3" id="KW-0378">Hydrolase</keyword>
<dbReference type="Proteomes" id="UP000198589">
    <property type="component" value="Unassembled WGS sequence"/>
</dbReference>
<dbReference type="STRING" id="1798228.SAMN05216574_102358"/>
<dbReference type="CDD" id="cd11528">
    <property type="entry name" value="NTP-PPase_MazG_Nterm"/>
    <property type="match status" value="1"/>
</dbReference>
<evidence type="ECO:0000259" key="2">
    <source>
        <dbReference type="Pfam" id="PF03819"/>
    </source>
</evidence>
<sequence length="315" mass="33238">MPVALVVRVDPRLPALLGAAGWQAVTGPRAVVALPGADADAAMLRAAGVAVQDLPDAVAAAERADDVVCLASPAEAAAFSGVPVVVGAPEPPGARLLDVVAVMDRLRSPGGCPWDAEQTHSSLRGYLLEEAHEAYDAIVDDDPVAMREELGDVLLQVAFHARVAAEAAPERRFDIDDVAGDLVDKLVRRHPHVFGNAGPRDVAQVEAGWEEIKKAEKQRRSPTEGVSRSQPAAAWGAALVRRAGRAGLSIPTPAELSARSPEELGERLLAVVTAAEQRGWDVEDALREAVRRYAGELDAEAEERGTVDSPEGDRP</sequence>
<proteinExistence type="predicted"/>
<dbReference type="EMBL" id="FOND01000002">
    <property type="protein sequence ID" value="SFE18555.1"/>
    <property type="molecule type" value="Genomic_DNA"/>
</dbReference>
<dbReference type="GO" id="GO:0047429">
    <property type="term" value="F:nucleoside triphosphate diphosphatase activity"/>
    <property type="evidence" value="ECO:0007669"/>
    <property type="project" value="TreeGrafter"/>
</dbReference>
<dbReference type="GO" id="GO:0006203">
    <property type="term" value="P:dGTP catabolic process"/>
    <property type="evidence" value="ECO:0007669"/>
    <property type="project" value="TreeGrafter"/>
</dbReference>
<dbReference type="OrthoDB" id="9808939at2"/>
<dbReference type="InterPro" id="IPR011551">
    <property type="entry name" value="NTP_PyrPHydrolase_MazG"/>
</dbReference>
<protein>
    <submittedName>
        <fullName evidence="3">XTP/dITP diphosphohydrolase</fullName>
    </submittedName>
</protein>
<gene>
    <name evidence="3" type="ORF">SAMN05216574_102358</name>
</gene>
<accession>A0A1I1YG23</accession>
<dbReference type="GO" id="GO:0046076">
    <property type="term" value="P:dTTP catabolic process"/>
    <property type="evidence" value="ECO:0007669"/>
    <property type="project" value="TreeGrafter"/>
</dbReference>
<dbReference type="PANTHER" id="PTHR30522">
    <property type="entry name" value="NUCLEOSIDE TRIPHOSPHATE PYROPHOSPHOHYDROLASE"/>
    <property type="match status" value="1"/>
</dbReference>
<evidence type="ECO:0000256" key="1">
    <source>
        <dbReference type="SAM" id="MobiDB-lite"/>
    </source>
</evidence>
<feature type="domain" description="NTP pyrophosphohydrolase MazG-like" evidence="2">
    <location>
        <begin position="118"/>
        <end position="194"/>
    </location>
</feature>
<dbReference type="GO" id="GO:0046081">
    <property type="term" value="P:dUTP catabolic process"/>
    <property type="evidence" value="ECO:0007669"/>
    <property type="project" value="TreeGrafter"/>
</dbReference>
<dbReference type="RefSeq" id="WP_092195501.1">
    <property type="nucleotide sequence ID" value="NZ_FOND01000002.1"/>
</dbReference>
<evidence type="ECO:0000313" key="4">
    <source>
        <dbReference type="Proteomes" id="UP000198589"/>
    </source>
</evidence>
<dbReference type="GO" id="GO:0006950">
    <property type="term" value="P:response to stress"/>
    <property type="evidence" value="ECO:0007669"/>
    <property type="project" value="UniProtKB-ARBA"/>
</dbReference>